<keyword evidence="4" id="KW-1185">Reference proteome</keyword>
<comment type="caution">
    <text evidence="3">The sequence shown here is derived from an EMBL/GenBank/DDBJ whole genome shotgun (WGS) entry which is preliminary data.</text>
</comment>
<evidence type="ECO:0000259" key="2">
    <source>
        <dbReference type="PROSITE" id="PS51471"/>
    </source>
</evidence>
<accession>A0A498J271</accession>
<protein>
    <recommendedName>
        <fullName evidence="2">Fe2OG dioxygenase domain-containing protein</fullName>
    </recommendedName>
</protein>
<dbReference type="Proteomes" id="UP000290289">
    <property type="component" value="Chromosome 9"/>
</dbReference>
<dbReference type="Gene3D" id="2.60.120.330">
    <property type="entry name" value="B-lactam Antibiotic, Isopenicillin N Synthase, Chain"/>
    <property type="match status" value="1"/>
</dbReference>
<comment type="similarity">
    <text evidence="1">Belongs to the iron/ascorbate-dependent oxidoreductase family.</text>
</comment>
<dbReference type="Pfam" id="PF03171">
    <property type="entry name" value="2OG-FeII_Oxy"/>
    <property type="match status" value="1"/>
</dbReference>
<dbReference type="PANTHER" id="PTHR47990">
    <property type="entry name" value="2-OXOGLUTARATE (2OG) AND FE(II)-DEPENDENT OXYGENASE SUPERFAMILY PROTEIN-RELATED"/>
    <property type="match status" value="1"/>
</dbReference>
<name>A0A498J271_MALDO</name>
<evidence type="ECO:0000313" key="3">
    <source>
        <dbReference type="EMBL" id="RXH88805.1"/>
    </source>
</evidence>
<reference evidence="3 4" key="1">
    <citation type="submission" date="2018-10" db="EMBL/GenBank/DDBJ databases">
        <title>A high-quality apple genome assembly.</title>
        <authorList>
            <person name="Hu J."/>
        </authorList>
    </citation>
    <scope>NUCLEOTIDE SEQUENCE [LARGE SCALE GENOMIC DNA]</scope>
    <source>
        <strain evidence="4">cv. HFTH1</strain>
        <tissue evidence="3">Young leaf</tissue>
    </source>
</reference>
<dbReference type="InterPro" id="IPR044861">
    <property type="entry name" value="IPNS-like_FE2OG_OXY"/>
</dbReference>
<keyword evidence="1" id="KW-0479">Metal-binding</keyword>
<feature type="domain" description="Fe2OG dioxygenase" evidence="2">
    <location>
        <begin position="166"/>
        <end position="268"/>
    </location>
</feature>
<dbReference type="SUPFAM" id="SSF51197">
    <property type="entry name" value="Clavaminate synthase-like"/>
    <property type="match status" value="1"/>
</dbReference>
<dbReference type="AlphaFoldDB" id="A0A498J271"/>
<organism evidence="3 4">
    <name type="scientific">Malus domestica</name>
    <name type="common">Apple</name>
    <name type="synonym">Pyrus malus</name>
    <dbReference type="NCBI Taxonomy" id="3750"/>
    <lineage>
        <taxon>Eukaryota</taxon>
        <taxon>Viridiplantae</taxon>
        <taxon>Streptophyta</taxon>
        <taxon>Embryophyta</taxon>
        <taxon>Tracheophyta</taxon>
        <taxon>Spermatophyta</taxon>
        <taxon>Magnoliopsida</taxon>
        <taxon>eudicotyledons</taxon>
        <taxon>Gunneridae</taxon>
        <taxon>Pentapetalae</taxon>
        <taxon>rosids</taxon>
        <taxon>fabids</taxon>
        <taxon>Rosales</taxon>
        <taxon>Rosaceae</taxon>
        <taxon>Amygdaloideae</taxon>
        <taxon>Maleae</taxon>
        <taxon>Malus</taxon>
    </lineage>
</organism>
<keyword evidence="1" id="KW-0408">Iron</keyword>
<dbReference type="GO" id="GO:0046872">
    <property type="term" value="F:metal ion binding"/>
    <property type="evidence" value="ECO:0007669"/>
    <property type="project" value="UniProtKB-KW"/>
</dbReference>
<dbReference type="InterPro" id="IPR005123">
    <property type="entry name" value="Oxoglu/Fe-dep_dioxygenase_dom"/>
</dbReference>
<sequence>MGTRDGFLPVIDFSKEDCLKPGTGSWLSVRREVCRALEELGGFMATMPDKVSAELHQTIFGALKDLFEFPAELKSKNRYEENPFCGHFIYNSVHESLGIQNPTHSEETQKFTHLFWPNQNDQFRYVLYEFFHSYVKVMMELDHVVTRMVFENYGMEKYHDEHIRSTSHFIQFAKYKEPRKAGSDVGIVSHTDKNFNTILHQNHVNGLEINTDDDEWIMFDPHLPSSFLFIASDVFKVWSNGRIRACRHRVNVRENDEARYSVGFFSLKIGVTTVPKELVDEEHPLRYKSLDQVEYIEAQRKNGIECTPEAFCGIQGDC</sequence>
<evidence type="ECO:0000256" key="1">
    <source>
        <dbReference type="RuleBase" id="RU003682"/>
    </source>
</evidence>
<dbReference type="PROSITE" id="PS51471">
    <property type="entry name" value="FE2OG_OXY"/>
    <property type="match status" value="1"/>
</dbReference>
<gene>
    <name evidence="3" type="ORF">DVH24_000404</name>
</gene>
<dbReference type="InterPro" id="IPR050231">
    <property type="entry name" value="Iron_ascorbate_oxido_reductase"/>
</dbReference>
<dbReference type="InterPro" id="IPR027443">
    <property type="entry name" value="IPNS-like_sf"/>
</dbReference>
<proteinExistence type="inferred from homology"/>
<keyword evidence="1" id="KW-0560">Oxidoreductase</keyword>
<evidence type="ECO:0000313" key="4">
    <source>
        <dbReference type="Proteomes" id="UP000290289"/>
    </source>
</evidence>
<dbReference type="GO" id="GO:0016491">
    <property type="term" value="F:oxidoreductase activity"/>
    <property type="evidence" value="ECO:0007669"/>
    <property type="project" value="UniProtKB-KW"/>
</dbReference>
<dbReference type="STRING" id="3750.A0A498J271"/>
<dbReference type="EMBL" id="RDQH01000335">
    <property type="protein sequence ID" value="RXH88805.1"/>
    <property type="molecule type" value="Genomic_DNA"/>
</dbReference>